<feature type="region of interest" description="Disordered" evidence="1">
    <location>
        <begin position="1"/>
        <end position="53"/>
    </location>
</feature>
<reference evidence="2 3" key="1">
    <citation type="submission" date="2015-07" db="EMBL/GenBank/DDBJ databases">
        <title>The genome of Habropoda laboriosa.</title>
        <authorList>
            <person name="Pan H."/>
            <person name="Kapheim K."/>
        </authorList>
    </citation>
    <scope>NUCLEOTIDE SEQUENCE [LARGE SCALE GENOMIC DNA]</scope>
    <source>
        <strain evidence="2">0110345459</strain>
    </source>
</reference>
<name>A0A0L7R2L8_9HYME</name>
<evidence type="ECO:0000313" key="2">
    <source>
        <dbReference type="EMBL" id="KOC65016.1"/>
    </source>
</evidence>
<feature type="compositionally biased region" description="Basic residues" evidence="1">
    <location>
        <begin position="25"/>
        <end position="35"/>
    </location>
</feature>
<evidence type="ECO:0000256" key="1">
    <source>
        <dbReference type="SAM" id="MobiDB-lite"/>
    </source>
</evidence>
<gene>
    <name evidence="2" type="ORF">WH47_04606</name>
</gene>
<protein>
    <submittedName>
        <fullName evidence="2">Uncharacterized protein</fullName>
    </submittedName>
</protein>
<sequence>MCKGKGVERREGEGLEEEREGKREKKERKRGHVTRHNTNETDGAGPWEALTAG</sequence>
<dbReference type="Proteomes" id="UP000053825">
    <property type="component" value="Unassembled WGS sequence"/>
</dbReference>
<feature type="compositionally biased region" description="Basic and acidic residues" evidence="1">
    <location>
        <begin position="1"/>
        <end position="24"/>
    </location>
</feature>
<dbReference type="AlphaFoldDB" id="A0A0L7R2L8"/>
<accession>A0A0L7R2L8</accession>
<organism evidence="2 3">
    <name type="scientific">Habropoda laboriosa</name>
    <dbReference type="NCBI Taxonomy" id="597456"/>
    <lineage>
        <taxon>Eukaryota</taxon>
        <taxon>Metazoa</taxon>
        <taxon>Ecdysozoa</taxon>
        <taxon>Arthropoda</taxon>
        <taxon>Hexapoda</taxon>
        <taxon>Insecta</taxon>
        <taxon>Pterygota</taxon>
        <taxon>Neoptera</taxon>
        <taxon>Endopterygota</taxon>
        <taxon>Hymenoptera</taxon>
        <taxon>Apocrita</taxon>
        <taxon>Aculeata</taxon>
        <taxon>Apoidea</taxon>
        <taxon>Anthophila</taxon>
        <taxon>Apidae</taxon>
        <taxon>Habropoda</taxon>
    </lineage>
</organism>
<proteinExistence type="predicted"/>
<keyword evidence="3" id="KW-1185">Reference proteome</keyword>
<evidence type="ECO:0000313" key="3">
    <source>
        <dbReference type="Proteomes" id="UP000053825"/>
    </source>
</evidence>
<dbReference type="EMBL" id="KQ414666">
    <property type="protein sequence ID" value="KOC65016.1"/>
    <property type="molecule type" value="Genomic_DNA"/>
</dbReference>